<dbReference type="AlphaFoldDB" id="A0A318NB68"/>
<evidence type="ECO:0000313" key="2">
    <source>
        <dbReference type="EMBL" id="PYC61619.1"/>
    </source>
</evidence>
<keyword evidence="3" id="KW-1185">Reference proteome</keyword>
<dbReference type="Proteomes" id="UP000248333">
    <property type="component" value="Unassembled WGS sequence"/>
</dbReference>
<name>A0A318NB68_9ACTN</name>
<feature type="non-terminal residue" evidence="2">
    <location>
        <position position="83"/>
    </location>
</feature>
<dbReference type="EMBL" id="PYBV01000145">
    <property type="protein sequence ID" value="PYC61619.1"/>
    <property type="molecule type" value="Genomic_DNA"/>
</dbReference>
<feature type="non-terminal residue" evidence="2">
    <location>
        <position position="1"/>
    </location>
</feature>
<reference evidence="2 3" key="1">
    <citation type="submission" date="2018-03" db="EMBL/GenBank/DDBJ databases">
        <title>Bioinformatic expansion and discovery of thiopeptide antibiotics.</title>
        <authorList>
            <person name="Schwalen C.J."/>
            <person name="Hudson G.A."/>
            <person name="Mitchell D.A."/>
        </authorList>
    </citation>
    <scope>NUCLEOTIDE SEQUENCE [LARGE SCALE GENOMIC DNA]</scope>
    <source>
        <strain evidence="2 3">NRRL 8041</strain>
    </source>
</reference>
<feature type="transmembrane region" description="Helical" evidence="1">
    <location>
        <begin position="16"/>
        <end position="36"/>
    </location>
</feature>
<gene>
    <name evidence="2" type="ORF">C7C45_33175</name>
</gene>
<sequence length="83" mass="8303">LGLCLLAMRRFSVGTALRAAVLVTGGIGFVLALAAAGGTQLVTDPATALAAGQRSTEALQGGIGSVITEHVRQLPAMFGARLV</sequence>
<keyword evidence="1" id="KW-1133">Transmembrane helix</keyword>
<accession>A0A318NB68</accession>
<organism evidence="2 3">
    <name type="scientific">Micromonospora arborensis</name>
    <dbReference type="NCBI Taxonomy" id="2116518"/>
    <lineage>
        <taxon>Bacteria</taxon>
        <taxon>Bacillati</taxon>
        <taxon>Actinomycetota</taxon>
        <taxon>Actinomycetes</taxon>
        <taxon>Micromonosporales</taxon>
        <taxon>Micromonosporaceae</taxon>
        <taxon>Micromonospora</taxon>
    </lineage>
</organism>
<comment type="caution">
    <text evidence="2">The sequence shown here is derived from an EMBL/GenBank/DDBJ whole genome shotgun (WGS) entry which is preliminary data.</text>
</comment>
<keyword evidence="1" id="KW-0472">Membrane</keyword>
<proteinExistence type="predicted"/>
<keyword evidence="1" id="KW-0812">Transmembrane</keyword>
<evidence type="ECO:0000256" key="1">
    <source>
        <dbReference type="SAM" id="Phobius"/>
    </source>
</evidence>
<evidence type="ECO:0000313" key="3">
    <source>
        <dbReference type="Proteomes" id="UP000248333"/>
    </source>
</evidence>
<protein>
    <submittedName>
        <fullName evidence="2">DUF418 domain-containing protein</fullName>
    </submittedName>
</protein>